<feature type="compositionally biased region" description="Low complexity" evidence="2">
    <location>
        <begin position="170"/>
        <end position="179"/>
    </location>
</feature>
<reference evidence="5" key="1">
    <citation type="journal article" date="2019" name="Int. J. Syst. Evol. Microbiol.">
        <title>The Global Catalogue of Microorganisms (GCM) 10K type strain sequencing project: providing services to taxonomists for standard genome sequencing and annotation.</title>
        <authorList>
            <consortium name="The Broad Institute Genomics Platform"/>
            <consortium name="The Broad Institute Genome Sequencing Center for Infectious Disease"/>
            <person name="Wu L."/>
            <person name="Ma J."/>
        </authorList>
    </citation>
    <scope>NUCLEOTIDE SEQUENCE [LARGE SCALE GENOMIC DNA]</scope>
    <source>
        <strain evidence="5">JCM 17137</strain>
    </source>
</reference>
<dbReference type="SMART" id="SM00331">
    <property type="entry name" value="PP2C_SIG"/>
    <property type="match status" value="1"/>
</dbReference>
<evidence type="ECO:0000259" key="3">
    <source>
        <dbReference type="PROSITE" id="PS51746"/>
    </source>
</evidence>
<dbReference type="Gene3D" id="3.30.450.40">
    <property type="match status" value="2"/>
</dbReference>
<dbReference type="CDD" id="cd16936">
    <property type="entry name" value="HATPase_RsbW-like"/>
    <property type="match status" value="1"/>
</dbReference>
<protein>
    <recommendedName>
        <fullName evidence="3">PPM-type phosphatase domain-containing protein</fullName>
    </recommendedName>
</protein>
<dbReference type="SUPFAM" id="SSF55781">
    <property type="entry name" value="GAF domain-like"/>
    <property type="match status" value="2"/>
</dbReference>
<dbReference type="SUPFAM" id="SSF81606">
    <property type="entry name" value="PP2C-like"/>
    <property type="match status" value="1"/>
</dbReference>
<dbReference type="Pfam" id="PF13581">
    <property type="entry name" value="HATPase_c_2"/>
    <property type="match status" value="1"/>
</dbReference>
<dbReference type="PANTHER" id="PTHR43156:SF2">
    <property type="entry name" value="STAGE II SPORULATION PROTEIN E"/>
    <property type="match status" value="1"/>
</dbReference>
<dbReference type="InterPro" id="IPR036890">
    <property type="entry name" value="HATPase_C_sf"/>
</dbReference>
<dbReference type="SMART" id="SM00065">
    <property type="entry name" value="GAF"/>
    <property type="match status" value="2"/>
</dbReference>
<dbReference type="PANTHER" id="PTHR43156">
    <property type="entry name" value="STAGE II SPORULATION PROTEIN E-RELATED"/>
    <property type="match status" value="1"/>
</dbReference>
<proteinExistence type="predicted"/>
<feature type="domain" description="PPM-type phosphatase" evidence="3">
    <location>
        <begin position="537"/>
        <end position="757"/>
    </location>
</feature>
<name>A0ABP7G236_9ACTN</name>
<dbReference type="Pfam" id="PF01590">
    <property type="entry name" value="GAF"/>
    <property type="match status" value="1"/>
</dbReference>
<dbReference type="InterPro" id="IPR029016">
    <property type="entry name" value="GAF-like_dom_sf"/>
</dbReference>
<dbReference type="InterPro" id="IPR052016">
    <property type="entry name" value="Bact_Sigma-Reg"/>
</dbReference>
<dbReference type="EMBL" id="BAABDD010000016">
    <property type="protein sequence ID" value="GAA3752013.1"/>
    <property type="molecule type" value="Genomic_DNA"/>
</dbReference>
<organism evidence="4 5">
    <name type="scientific">Salinactinospora qingdaonensis</name>
    <dbReference type="NCBI Taxonomy" id="702744"/>
    <lineage>
        <taxon>Bacteria</taxon>
        <taxon>Bacillati</taxon>
        <taxon>Actinomycetota</taxon>
        <taxon>Actinomycetes</taxon>
        <taxon>Streptosporangiales</taxon>
        <taxon>Nocardiopsidaceae</taxon>
        <taxon>Salinactinospora</taxon>
    </lineage>
</organism>
<dbReference type="Proteomes" id="UP001500908">
    <property type="component" value="Unassembled WGS sequence"/>
</dbReference>
<feature type="region of interest" description="Disordered" evidence="2">
    <location>
        <begin position="165"/>
        <end position="191"/>
    </location>
</feature>
<dbReference type="InterPro" id="IPR003018">
    <property type="entry name" value="GAF"/>
</dbReference>
<dbReference type="PROSITE" id="PS51746">
    <property type="entry name" value="PPM_2"/>
    <property type="match status" value="1"/>
</dbReference>
<comment type="caution">
    <text evidence="4">The sequence shown here is derived from an EMBL/GenBank/DDBJ whole genome shotgun (WGS) entry which is preliminary data.</text>
</comment>
<accession>A0ABP7G236</accession>
<dbReference type="InterPro" id="IPR001932">
    <property type="entry name" value="PPM-type_phosphatase-like_dom"/>
</dbReference>
<dbReference type="SUPFAM" id="SSF55874">
    <property type="entry name" value="ATPase domain of HSP90 chaperone/DNA topoisomerase II/histidine kinase"/>
    <property type="match status" value="1"/>
</dbReference>
<gene>
    <name evidence="4" type="ORF">GCM10022402_33790</name>
</gene>
<keyword evidence="5" id="KW-1185">Reference proteome</keyword>
<evidence type="ECO:0000313" key="4">
    <source>
        <dbReference type="EMBL" id="GAA3752013.1"/>
    </source>
</evidence>
<dbReference type="Gene3D" id="3.60.40.10">
    <property type="entry name" value="PPM-type phosphatase domain"/>
    <property type="match status" value="1"/>
</dbReference>
<dbReference type="InterPro" id="IPR003594">
    <property type="entry name" value="HATPase_dom"/>
</dbReference>
<evidence type="ECO:0000256" key="1">
    <source>
        <dbReference type="ARBA" id="ARBA00022801"/>
    </source>
</evidence>
<dbReference type="InterPro" id="IPR036457">
    <property type="entry name" value="PPM-type-like_dom_sf"/>
</dbReference>
<evidence type="ECO:0000313" key="5">
    <source>
        <dbReference type="Proteomes" id="UP001500908"/>
    </source>
</evidence>
<dbReference type="Pfam" id="PF07228">
    <property type="entry name" value="SpoIIE"/>
    <property type="match status" value="1"/>
</dbReference>
<sequence>MCVVPSRAPPRSQLYETKPHGFTMPHDAIKVAYKEFSPSLEAVSEAREFVRETLRDWEAERTSDDVILLVSELVTNAIVHAETTVELSVRRLPEAVEVVVADRVPERTVPTVGALRIDASTSPGDETRSGGLGLALAGAIASSWGVSYSADDKAVWFRVADTEPQTSARSSLAPPTSSHSSRERGRGKRTNPWAALDAALAARLSMEELLERTVEYAKAALGGDAAYIALATTDETEWEVRTAVGLSSGPWRPFRSRTEETFPSAAPEPGPVINDDLMLARAHRGRLAAAGMRSLVTAPLIVEGRITGLIGVASRRIRHFGKAAAERLQDGADRIALPVERARLARVELTRRASLSFLAEASDLLAGTLDEQMTAALAAQLTTSRLGEWCVVHTIGELGTWRLAHATHHNENYTDVLRNLVTELPPRQQQEPGPLWRRAELIRAGIDDELTTELATAPAISIPLVAHGRELGRLTIGQRPDSEFTHEDVNVADDLAQRVSSAMENARLYANQTSMSEALQRSLLPAREKEPDIPGVDHAVFYQPAGERTVVGGDFYDVFATDGRWCFAIGDVCGTGPEAAAVTGLARHTLRALAREGFSPAHIMHRLNMAILDETTTTRFLTMLYGEMTPIVAADGSAGGMRIRLVSAGHPLPLRLSRSGEVTALATSQPLLGAFEDVDFFTETVEVAPGEVLLAVTDGVTERRNDNDMLGDEGLTRIFAGCSGLTAQAVISRIERDLEDFAPGGHTDDTAMLVLRFL</sequence>
<evidence type="ECO:0000256" key="2">
    <source>
        <dbReference type="SAM" id="MobiDB-lite"/>
    </source>
</evidence>
<keyword evidence="1" id="KW-0378">Hydrolase</keyword>
<dbReference type="Gene3D" id="3.30.565.10">
    <property type="entry name" value="Histidine kinase-like ATPase, C-terminal domain"/>
    <property type="match status" value="1"/>
</dbReference>